<evidence type="ECO:0000313" key="2">
    <source>
        <dbReference type="Proteomes" id="UP001165064"/>
    </source>
</evidence>
<accession>A0ACB5T4V3</accession>
<protein>
    <submittedName>
        <fullName evidence="1">Unnamed protein product</fullName>
    </submittedName>
</protein>
<keyword evidence="2" id="KW-1185">Reference proteome</keyword>
<organism evidence="1 2">
    <name type="scientific">Ambrosiozyma monospora</name>
    <name type="common">Yeast</name>
    <name type="synonym">Endomycopsis monosporus</name>
    <dbReference type="NCBI Taxonomy" id="43982"/>
    <lineage>
        <taxon>Eukaryota</taxon>
        <taxon>Fungi</taxon>
        <taxon>Dikarya</taxon>
        <taxon>Ascomycota</taxon>
        <taxon>Saccharomycotina</taxon>
        <taxon>Pichiomycetes</taxon>
        <taxon>Pichiales</taxon>
        <taxon>Pichiaceae</taxon>
        <taxon>Ambrosiozyma</taxon>
    </lineage>
</organism>
<name>A0ACB5T4V3_AMBMO</name>
<dbReference type="EMBL" id="BSXS01003570">
    <property type="protein sequence ID" value="GME81544.1"/>
    <property type="molecule type" value="Genomic_DNA"/>
</dbReference>
<evidence type="ECO:0000313" key="1">
    <source>
        <dbReference type="EMBL" id="GME81544.1"/>
    </source>
</evidence>
<reference evidence="1" key="1">
    <citation type="submission" date="2023-04" db="EMBL/GenBank/DDBJ databases">
        <title>Ambrosiozyma monospora NBRC 10751.</title>
        <authorList>
            <person name="Ichikawa N."/>
            <person name="Sato H."/>
            <person name="Tonouchi N."/>
        </authorList>
    </citation>
    <scope>NUCLEOTIDE SEQUENCE</scope>
    <source>
        <strain evidence="1">NBRC 10751</strain>
    </source>
</reference>
<sequence>MLGTPPYQPPEVGAMKNVLLKERSPYDQFKFDYWSLGMMLFALLWGKTPFQEARVTDLNYVQYEAEHSFFCQVVPGFNRGDVSRVPTLGRFAQNFPDGDCCRIAWRLCSPNPRNRITLPELFADKYFQNISMCINESQYECNFLHHAGTKYHVFESVYGDEVELIDIGKTKKTNSVISQKSSANLMRTRSVHRSASTASCSSSDLRQIRQDFNESKSSTVQFHNNWLSTKEPTSAPKTLLSAVDPLTTTNVHFNSSSNNTIINSNNSTIINNSENTTLPIRNLSTDSSNTEASLMDRHSRSSSSSRSSKSVSGTDIFEVVKQLETLGESSEEEDDEDASVDSQEILESHNHNDEVAVDEASGISDGAIIANGGAGAGAGTGSISSDDSKNASVIQVDFKGGQGEAIKAAVDSKLNLKATQIAGTVAQADSLYKSNDASVVTGGEESNITKGSSSVAIADGASTTTTTTGTTTADADDEAEDDDKEDELTPEEKYLLERSFVTVDGDVLRYEFTEEDYSPENKETEYMVVPLCDIEKSLQFDIVTHNHASYV</sequence>
<gene>
    <name evidence="1" type="ORF">Amon02_000501000</name>
</gene>
<comment type="caution">
    <text evidence="1">The sequence shown here is derived from an EMBL/GenBank/DDBJ whole genome shotgun (WGS) entry which is preliminary data.</text>
</comment>
<dbReference type="Proteomes" id="UP001165064">
    <property type="component" value="Unassembled WGS sequence"/>
</dbReference>
<proteinExistence type="predicted"/>